<protein>
    <submittedName>
        <fullName evidence="9">Terpenoid cyclases/Protein prenyltransferase</fullName>
    </submittedName>
</protein>
<dbReference type="InterPro" id="IPR008930">
    <property type="entry name" value="Terpenoid_cyclase/PrenylTrfase"/>
</dbReference>
<evidence type="ECO:0000256" key="1">
    <source>
        <dbReference type="ARBA" id="ARBA00001947"/>
    </source>
</evidence>
<reference evidence="9" key="1">
    <citation type="submission" date="2022-07" db="EMBL/GenBank/DDBJ databases">
        <title>Fungi with potential for degradation of polypropylene.</title>
        <authorList>
            <person name="Gostincar C."/>
        </authorList>
    </citation>
    <scope>NUCLEOTIDE SEQUENCE</scope>
    <source>
        <strain evidence="9">EXF-13287</strain>
    </source>
</reference>
<feature type="domain" description="Prenyltransferase alpha-alpha toroid" evidence="8">
    <location>
        <begin position="13"/>
        <end position="421"/>
    </location>
</feature>
<evidence type="ECO:0000256" key="4">
    <source>
        <dbReference type="ARBA" id="ARBA00022679"/>
    </source>
</evidence>
<sequence>MPHPEDGAPSPPLDRARHLKYWSRCLRSLLPHHYTSSDSNRIALSYFILSAIDLLLPDSSTTPLSPSPSPLPALLTPSDRLHFRHWILSCQHTGGGFCGSPTMTLPPHSYSGWDFSSRAPEMGNPGHANIAATAFALILLALLASSPEEAASAFLDVDRTATLSWLRRLQRPDGSFGEVLARVEGQEGLVVGGGRDMRYCYFAAVVRWMLRGDEDEEKDIDVDGLVEYIAKSRTYDGGIAESSMHEPHSGYAYCALGALAMLDRRAGGERGFDALGRAFPDVQGLVRWLVSRQFVYVDREEEDDDDGDNFTFSEQQAEEDPCVAFNGRCNKVADTCYCWWVSGALALLPSVDQSEDGSNVDLLIPRTAARRFLMEKTQHMIGGFAKHPGGPPDLYHSYLGLAALATMGEPGLKEFDAALAVSKETAAKIEAARNGLAGVAKSNRTDEGGQLGPALLDLGVEIRGQRPPWLPVGAVG</sequence>
<dbReference type="Proteomes" id="UP001174691">
    <property type="component" value="Unassembled WGS sequence"/>
</dbReference>
<name>A0AA38RFC5_9PEZI</name>
<organism evidence="9 10">
    <name type="scientific">Coniochaeta hoffmannii</name>
    <dbReference type="NCBI Taxonomy" id="91930"/>
    <lineage>
        <taxon>Eukaryota</taxon>
        <taxon>Fungi</taxon>
        <taxon>Dikarya</taxon>
        <taxon>Ascomycota</taxon>
        <taxon>Pezizomycotina</taxon>
        <taxon>Sordariomycetes</taxon>
        <taxon>Sordariomycetidae</taxon>
        <taxon>Coniochaetales</taxon>
        <taxon>Coniochaetaceae</taxon>
        <taxon>Coniochaeta</taxon>
    </lineage>
</organism>
<evidence type="ECO:0000256" key="3">
    <source>
        <dbReference type="ARBA" id="ARBA00022602"/>
    </source>
</evidence>
<keyword evidence="4" id="KW-0808">Transferase</keyword>
<dbReference type="Gene3D" id="1.50.10.20">
    <property type="match status" value="1"/>
</dbReference>
<dbReference type="GO" id="GO:0004662">
    <property type="term" value="F:CAAX-protein geranylgeranyltransferase activity"/>
    <property type="evidence" value="ECO:0007669"/>
    <property type="project" value="TreeGrafter"/>
</dbReference>
<keyword evidence="6" id="KW-0677">Repeat</keyword>
<dbReference type="GO" id="GO:0046872">
    <property type="term" value="F:metal ion binding"/>
    <property type="evidence" value="ECO:0007669"/>
    <property type="project" value="UniProtKB-KW"/>
</dbReference>
<dbReference type="SUPFAM" id="SSF48239">
    <property type="entry name" value="Terpenoid cyclases/Protein prenyltransferases"/>
    <property type="match status" value="1"/>
</dbReference>
<evidence type="ECO:0000259" key="8">
    <source>
        <dbReference type="Pfam" id="PF00432"/>
    </source>
</evidence>
<dbReference type="EMBL" id="JANBVN010000085">
    <property type="protein sequence ID" value="KAJ9148766.1"/>
    <property type="molecule type" value="Genomic_DNA"/>
</dbReference>
<keyword evidence="10" id="KW-1185">Reference proteome</keyword>
<dbReference type="GO" id="GO:0005953">
    <property type="term" value="C:CAAX-protein geranylgeranyltransferase complex"/>
    <property type="evidence" value="ECO:0007669"/>
    <property type="project" value="TreeGrafter"/>
</dbReference>
<comment type="cofactor">
    <cofactor evidence="1">
        <name>Zn(2+)</name>
        <dbReference type="ChEBI" id="CHEBI:29105"/>
    </cofactor>
</comment>
<accession>A0AA38RFC5</accession>
<keyword evidence="7" id="KW-0862">Zinc</keyword>
<evidence type="ECO:0000256" key="5">
    <source>
        <dbReference type="ARBA" id="ARBA00022723"/>
    </source>
</evidence>
<gene>
    <name evidence="9" type="ORF">NKR19_g5898</name>
</gene>
<evidence type="ECO:0000313" key="9">
    <source>
        <dbReference type="EMBL" id="KAJ9148766.1"/>
    </source>
</evidence>
<dbReference type="Pfam" id="PF00432">
    <property type="entry name" value="Prenyltrans"/>
    <property type="match status" value="1"/>
</dbReference>
<evidence type="ECO:0000256" key="2">
    <source>
        <dbReference type="ARBA" id="ARBA00010497"/>
    </source>
</evidence>
<dbReference type="PANTHER" id="PTHR11774:SF4">
    <property type="entry name" value="GERANYLGERANYL TRANSFERASE TYPE-1 SUBUNIT BETA"/>
    <property type="match status" value="1"/>
</dbReference>
<proteinExistence type="inferred from homology"/>
<evidence type="ECO:0000256" key="6">
    <source>
        <dbReference type="ARBA" id="ARBA00022737"/>
    </source>
</evidence>
<evidence type="ECO:0000256" key="7">
    <source>
        <dbReference type="ARBA" id="ARBA00022833"/>
    </source>
</evidence>
<dbReference type="InterPro" id="IPR001330">
    <property type="entry name" value="Prenyltrans"/>
</dbReference>
<dbReference type="InterPro" id="IPR045089">
    <property type="entry name" value="PGGT1B-like"/>
</dbReference>
<comment type="similarity">
    <text evidence="2">Belongs to the protein prenyltransferase subunit beta family.</text>
</comment>
<evidence type="ECO:0000313" key="10">
    <source>
        <dbReference type="Proteomes" id="UP001174691"/>
    </source>
</evidence>
<keyword evidence="3" id="KW-0637">Prenyltransferase</keyword>
<comment type="caution">
    <text evidence="9">The sequence shown here is derived from an EMBL/GenBank/DDBJ whole genome shotgun (WGS) entry which is preliminary data.</text>
</comment>
<dbReference type="PANTHER" id="PTHR11774">
    <property type="entry name" value="GERANYLGERANYL TRANSFERASE TYPE BETA SUBUNIT"/>
    <property type="match status" value="1"/>
</dbReference>
<keyword evidence="5" id="KW-0479">Metal-binding</keyword>
<dbReference type="AlphaFoldDB" id="A0AA38RFC5"/>